<dbReference type="EMBL" id="CM042057">
    <property type="protein sequence ID" value="KAI3692513.1"/>
    <property type="molecule type" value="Genomic_DNA"/>
</dbReference>
<dbReference type="Proteomes" id="UP001055879">
    <property type="component" value="Linkage Group LG11"/>
</dbReference>
<protein>
    <submittedName>
        <fullName evidence="1">Uncharacterized protein</fullName>
    </submittedName>
</protein>
<keyword evidence="2" id="KW-1185">Reference proteome</keyword>
<accession>A0ACB8Z4N5</accession>
<proteinExistence type="predicted"/>
<evidence type="ECO:0000313" key="1">
    <source>
        <dbReference type="EMBL" id="KAI3692513.1"/>
    </source>
</evidence>
<sequence>MGRGVKSVSKGDNGEAVERRIVDDDDHEMTTTMIRKALQLYINTYKHTHTYMYIIENPNFYFGFLIIKFLLHNRLYKH</sequence>
<comment type="caution">
    <text evidence="1">The sequence shown here is derived from an EMBL/GenBank/DDBJ whole genome shotgun (WGS) entry which is preliminary data.</text>
</comment>
<gene>
    <name evidence="1" type="ORF">L6452_32330</name>
</gene>
<name>A0ACB8Z4N5_ARCLA</name>
<reference evidence="1 2" key="2">
    <citation type="journal article" date="2022" name="Mol. Ecol. Resour.">
        <title>The genomes of chicory, endive, great burdock and yacon provide insights into Asteraceae paleo-polyploidization history and plant inulin production.</title>
        <authorList>
            <person name="Fan W."/>
            <person name="Wang S."/>
            <person name="Wang H."/>
            <person name="Wang A."/>
            <person name="Jiang F."/>
            <person name="Liu H."/>
            <person name="Zhao H."/>
            <person name="Xu D."/>
            <person name="Zhang Y."/>
        </authorList>
    </citation>
    <scope>NUCLEOTIDE SEQUENCE [LARGE SCALE GENOMIC DNA]</scope>
    <source>
        <strain evidence="2">cv. Niubang</strain>
    </source>
</reference>
<reference evidence="2" key="1">
    <citation type="journal article" date="2022" name="Mol. Ecol. Resour.">
        <title>The genomes of chicory, endive, great burdock and yacon provide insights into Asteraceae palaeo-polyploidization history and plant inulin production.</title>
        <authorList>
            <person name="Fan W."/>
            <person name="Wang S."/>
            <person name="Wang H."/>
            <person name="Wang A."/>
            <person name="Jiang F."/>
            <person name="Liu H."/>
            <person name="Zhao H."/>
            <person name="Xu D."/>
            <person name="Zhang Y."/>
        </authorList>
    </citation>
    <scope>NUCLEOTIDE SEQUENCE [LARGE SCALE GENOMIC DNA]</scope>
    <source>
        <strain evidence="2">cv. Niubang</strain>
    </source>
</reference>
<evidence type="ECO:0000313" key="2">
    <source>
        <dbReference type="Proteomes" id="UP001055879"/>
    </source>
</evidence>
<organism evidence="1 2">
    <name type="scientific">Arctium lappa</name>
    <name type="common">Greater burdock</name>
    <name type="synonym">Lappa major</name>
    <dbReference type="NCBI Taxonomy" id="4217"/>
    <lineage>
        <taxon>Eukaryota</taxon>
        <taxon>Viridiplantae</taxon>
        <taxon>Streptophyta</taxon>
        <taxon>Embryophyta</taxon>
        <taxon>Tracheophyta</taxon>
        <taxon>Spermatophyta</taxon>
        <taxon>Magnoliopsida</taxon>
        <taxon>eudicotyledons</taxon>
        <taxon>Gunneridae</taxon>
        <taxon>Pentapetalae</taxon>
        <taxon>asterids</taxon>
        <taxon>campanulids</taxon>
        <taxon>Asterales</taxon>
        <taxon>Asteraceae</taxon>
        <taxon>Carduoideae</taxon>
        <taxon>Cardueae</taxon>
        <taxon>Arctiinae</taxon>
        <taxon>Arctium</taxon>
    </lineage>
</organism>